<dbReference type="PANTHER" id="PTHR36852:SF1">
    <property type="entry name" value="PROTEIN GVPL 2"/>
    <property type="match status" value="1"/>
</dbReference>
<comment type="subcellular location">
    <subcellularLocation>
        <location evidence="2">Gas vesicle</location>
    </subcellularLocation>
</comment>
<dbReference type="EMBL" id="SDIF01000042">
    <property type="protein sequence ID" value="RXS66036.1"/>
    <property type="molecule type" value="Genomic_DNA"/>
</dbReference>
<reference evidence="4 5" key="1">
    <citation type="submission" date="2019-01" db="EMBL/GenBank/DDBJ databases">
        <title>Draft genome sequences of the type strain Streptomyces sioyaensis DSM 40032 and its novel strain, TM32, a thermotolerant antibiotics-producing actinobacterium.</title>
        <authorList>
            <person name="Nakaew N."/>
            <person name="Lumyong S."/>
            <person name="Sloan W.T."/>
            <person name="Sungthong R."/>
        </authorList>
    </citation>
    <scope>NUCLEOTIDE SEQUENCE [LARGE SCALE GENOMIC DNA]</scope>
    <source>
        <strain evidence="4 5">DSM 40032</strain>
    </source>
</reference>
<organism evidence="4 5">
    <name type="scientific">Streptomyces sioyaensis</name>
    <dbReference type="NCBI Taxonomy" id="67364"/>
    <lineage>
        <taxon>Bacteria</taxon>
        <taxon>Bacillati</taxon>
        <taxon>Actinomycetota</taxon>
        <taxon>Actinomycetes</taxon>
        <taxon>Kitasatosporales</taxon>
        <taxon>Streptomycetaceae</taxon>
        <taxon>Streptomyces</taxon>
    </lineage>
</organism>
<dbReference type="GO" id="GO:0031411">
    <property type="term" value="C:gas vesicle"/>
    <property type="evidence" value="ECO:0007669"/>
    <property type="project" value="UniProtKB-SubCell"/>
</dbReference>
<comment type="similarity">
    <text evidence="3">Belongs to the gas vesicle GvpF/GvpL family.</text>
</comment>
<evidence type="ECO:0000256" key="1">
    <source>
        <dbReference type="ARBA" id="ARBA00022987"/>
    </source>
</evidence>
<dbReference type="PANTHER" id="PTHR36852">
    <property type="entry name" value="PROTEIN GVPL 2"/>
    <property type="match status" value="1"/>
</dbReference>
<evidence type="ECO:0000256" key="3">
    <source>
        <dbReference type="ARBA" id="ARBA00035643"/>
    </source>
</evidence>
<keyword evidence="1" id="KW-0304">Gas vesicle</keyword>
<comment type="caution">
    <text evidence="4">The sequence shown here is derived from an EMBL/GenBank/DDBJ whole genome shotgun (WGS) entry which is preliminary data.</text>
</comment>
<dbReference type="Pfam" id="PF06386">
    <property type="entry name" value="GvpL_GvpF"/>
    <property type="match status" value="1"/>
</dbReference>
<evidence type="ECO:0000256" key="2">
    <source>
        <dbReference type="ARBA" id="ARBA00035108"/>
    </source>
</evidence>
<protein>
    <submittedName>
        <fullName evidence="4">GvpL/GvpF family gas vesicle protein</fullName>
    </submittedName>
</protein>
<dbReference type="Proteomes" id="UP000289482">
    <property type="component" value="Unassembled WGS sequence"/>
</dbReference>
<sequence>MPTYVYAITDADHPLRLDGIAGVGNPAAELRTVRTEQLSAVVSDAPADLRAKRRDLVAHQSVQERLLADGTALPMRFGLVGPDDDQVAAVLEEQRDAYTERLKEIAGCLEFHLKVARDEDDLLREIMAESVAVRRLNERTRRDPGAHHDRVALGELVSQEVHARQDRMCAEMVARLTPATERTSVADPTKSHFLNVSFLVRREKTAAFSEAVQQEAEQRGVAYTFRLNGPLPPYSFV</sequence>
<evidence type="ECO:0000313" key="4">
    <source>
        <dbReference type="EMBL" id="RXS66036.1"/>
    </source>
</evidence>
<evidence type="ECO:0000313" key="5">
    <source>
        <dbReference type="Proteomes" id="UP000289482"/>
    </source>
</evidence>
<dbReference type="RefSeq" id="WP_129248444.1">
    <property type="nucleotide sequence ID" value="NZ_JABZEL010000008.1"/>
</dbReference>
<proteinExistence type="inferred from homology"/>
<gene>
    <name evidence="4" type="ORF">EST54_16785</name>
</gene>
<keyword evidence="5" id="KW-1185">Reference proteome</keyword>
<name>A0A4Q1QVX5_9ACTN</name>
<accession>A0A4Q1QVX5</accession>
<dbReference type="InterPro" id="IPR009430">
    <property type="entry name" value="GvpL/GvpF"/>
</dbReference>
<dbReference type="AlphaFoldDB" id="A0A4Q1QVX5"/>
<dbReference type="GeneID" id="95779614"/>
<dbReference type="GO" id="GO:0031412">
    <property type="term" value="P:gas vesicle organization"/>
    <property type="evidence" value="ECO:0007669"/>
    <property type="project" value="InterPro"/>
</dbReference>